<dbReference type="PIRSF" id="PIRSF002741">
    <property type="entry name" value="MppA"/>
    <property type="match status" value="1"/>
</dbReference>
<dbReference type="GO" id="GO:0043190">
    <property type="term" value="C:ATP-binding cassette (ABC) transporter complex"/>
    <property type="evidence" value="ECO:0007669"/>
    <property type="project" value="InterPro"/>
</dbReference>
<proteinExistence type="inferred from homology"/>
<keyword evidence="3 4" id="KW-0732">Signal</keyword>
<dbReference type="OrthoDB" id="9772924at2"/>
<feature type="domain" description="Solute-binding protein family 5" evidence="5">
    <location>
        <begin position="85"/>
        <end position="448"/>
    </location>
</feature>
<dbReference type="RefSeq" id="WP_092345738.1">
    <property type="nucleotide sequence ID" value="NZ_FNQN01000003.1"/>
</dbReference>
<dbReference type="GO" id="GO:0015833">
    <property type="term" value="P:peptide transport"/>
    <property type="evidence" value="ECO:0007669"/>
    <property type="project" value="TreeGrafter"/>
</dbReference>
<dbReference type="AlphaFoldDB" id="A0A1H3YDX9"/>
<dbReference type="EMBL" id="FNQN01000003">
    <property type="protein sequence ID" value="SEA09809.1"/>
    <property type="molecule type" value="Genomic_DNA"/>
</dbReference>
<dbReference type="CDD" id="cd08514">
    <property type="entry name" value="PBP2_AppA_like"/>
    <property type="match status" value="1"/>
</dbReference>
<name>A0A1H3YDX9_9BACT</name>
<accession>A0A1H3YDX9</accession>
<evidence type="ECO:0000256" key="4">
    <source>
        <dbReference type="SAM" id="SignalP"/>
    </source>
</evidence>
<dbReference type="InterPro" id="IPR030678">
    <property type="entry name" value="Peptide/Ni-bd"/>
</dbReference>
<dbReference type="STRING" id="37625.SAMN05660420_01201"/>
<feature type="signal peptide" evidence="4">
    <location>
        <begin position="1"/>
        <end position="22"/>
    </location>
</feature>
<dbReference type="Gene3D" id="3.90.76.10">
    <property type="entry name" value="Dipeptide-binding Protein, Domain 1"/>
    <property type="match status" value="1"/>
</dbReference>
<dbReference type="GO" id="GO:1904680">
    <property type="term" value="F:peptide transmembrane transporter activity"/>
    <property type="evidence" value="ECO:0007669"/>
    <property type="project" value="TreeGrafter"/>
</dbReference>
<protein>
    <submittedName>
        <fullName evidence="6">Peptide/nickel transport system substrate-binding protein</fullName>
    </submittedName>
</protein>
<dbReference type="InterPro" id="IPR000914">
    <property type="entry name" value="SBP_5_dom"/>
</dbReference>
<dbReference type="InterPro" id="IPR039424">
    <property type="entry name" value="SBP_5"/>
</dbReference>
<evidence type="ECO:0000313" key="6">
    <source>
        <dbReference type="EMBL" id="SEA09809.1"/>
    </source>
</evidence>
<dbReference type="Proteomes" id="UP000199409">
    <property type="component" value="Unassembled WGS sequence"/>
</dbReference>
<dbReference type="PANTHER" id="PTHR30290:SF38">
    <property type="entry name" value="D,D-DIPEPTIDE-BINDING PERIPLASMIC PROTEIN DDPA-RELATED"/>
    <property type="match status" value="1"/>
</dbReference>
<evidence type="ECO:0000256" key="1">
    <source>
        <dbReference type="ARBA" id="ARBA00005695"/>
    </source>
</evidence>
<evidence type="ECO:0000256" key="2">
    <source>
        <dbReference type="ARBA" id="ARBA00022448"/>
    </source>
</evidence>
<keyword evidence="7" id="KW-1185">Reference proteome</keyword>
<dbReference type="GO" id="GO:0030288">
    <property type="term" value="C:outer membrane-bounded periplasmic space"/>
    <property type="evidence" value="ECO:0007669"/>
    <property type="project" value="UniProtKB-ARBA"/>
</dbReference>
<reference evidence="6 7" key="1">
    <citation type="submission" date="2016-10" db="EMBL/GenBank/DDBJ databases">
        <authorList>
            <person name="de Groot N.N."/>
        </authorList>
    </citation>
    <scope>NUCLEOTIDE SEQUENCE [LARGE SCALE GENOMIC DNA]</scope>
    <source>
        <strain evidence="6 7">DSM 7343</strain>
    </source>
</reference>
<sequence>MIKTIGSLCLFAIVLISLNSCRTNDAVDHPGVAAALTPEFGDTFIEASIGDASTLLPVLASDSASSSINGLIYNGLIRYDKDLQIEGDLAESWEVSEDNLTITFHLRKGVTWHDGAPFTAADVKFNYELYVDPKTPTAYAESFKQVSGVETPDPYTFVAHYDKPYAPALMSWAMSIHPRHLLEGKDITKSPLARNPVGTGPYRFSEWVGGEKIVLESNPDYFEGQPYLKRVVYRIIPDTSTQFLELQTGSLDFMGLSPLQYDRQTDTPAFRRLYNKYRYLNFGYSYLGYNLRRPIFQDKRVRQALSYAINKQELIDGVLLGYGAIATGPYKPDTWVYNPKVHKYPYDPVKARELLAEAGWKDSDGNGILDKDGKEFSFTIVTNQGNDLRSKTGEIIQQRFKEIGVDVKLRIIEWATFLKEFINPNNFDATILGWTGGPEPDQYNLWHSSRAVPGGLNFVGFKNAEVDRLLEEGRRVFDLHQRKVYYDRFQEILAEEQPYTFLYVGEALPAVSKRFRGVEPAPAGIRYNFNQWFVPKPEQKYSR</sequence>
<gene>
    <name evidence="6" type="ORF">SAMN05660420_01201</name>
</gene>
<feature type="chain" id="PRO_5011662091" evidence="4">
    <location>
        <begin position="23"/>
        <end position="543"/>
    </location>
</feature>
<evidence type="ECO:0000256" key="3">
    <source>
        <dbReference type="ARBA" id="ARBA00022729"/>
    </source>
</evidence>
<organism evidence="6 7">
    <name type="scientific">Desulfuromusa kysingii</name>
    <dbReference type="NCBI Taxonomy" id="37625"/>
    <lineage>
        <taxon>Bacteria</taxon>
        <taxon>Pseudomonadati</taxon>
        <taxon>Thermodesulfobacteriota</taxon>
        <taxon>Desulfuromonadia</taxon>
        <taxon>Desulfuromonadales</taxon>
        <taxon>Geopsychrobacteraceae</taxon>
        <taxon>Desulfuromusa</taxon>
    </lineage>
</organism>
<dbReference type="Gene3D" id="3.10.105.10">
    <property type="entry name" value="Dipeptide-binding Protein, Domain 3"/>
    <property type="match status" value="1"/>
</dbReference>
<dbReference type="FunFam" id="3.10.105.10:FF:000006">
    <property type="entry name" value="Peptide ABC transporter substrate-binding protein"/>
    <property type="match status" value="1"/>
</dbReference>
<dbReference type="Gene3D" id="3.40.190.10">
    <property type="entry name" value="Periplasmic binding protein-like II"/>
    <property type="match status" value="1"/>
</dbReference>
<comment type="similarity">
    <text evidence="1">Belongs to the bacterial solute-binding protein 5 family.</text>
</comment>
<dbReference type="PANTHER" id="PTHR30290">
    <property type="entry name" value="PERIPLASMIC BINDING COMPONENT OF ABC TRANSPORTER"/>
    <property type="match status" value="1"/>
</dbReference>
<keyword evidence="2" id="KW-0813">Transport</keyword>
<dbReference type="SUPFAM" id="SSF53850">
    <property type="entry name" value="Periplasmic binding protein-like II"/>
    <property type="match status" value="1"/>
</dbReference>
<evidence type="ECO:0000259" key="5">
    <source>
        <dbReference type="Pfam" id="PF00496"/>
    </source>
</evidence>
<evidence type="ECO:0000313" key="7">
    <source>
        <dbReference type="Proteomes" id="UP000199409"/>
    </source>
</evidence>
<dbReference type="Pfam" id="PF00496">
    <property type="entry name" value="SBP_bac_5"/>
    <property type="match status" value="1"/>
</dbReference>